<dbReference type="CDD" id="cd00071">
    <property type="entry name" value="GMPK"/>
    <property type="match status" value="1"/>
</dbReference>
<dbReference type="PANTHER" id="PTHR23117">
    <property type="entry name" value="GUANYLATE KINASE-RELATED"/>
    <property type="match status" value="1"/>
</dbReference>
<gene>
    <name evidence="5" type="ORF">A3D54_00340</name>
</gene>
<dbReference type="EMBL" id="MFFU01000056">
    <property type="protein sequence ID" value="OGF15392.1"/>
    <property type="molecule type" value="Genomic_DNA"/>
</dbReference>
<dbReference type="Gene3D" id="3.30.63.10">
    <property type="entry name" value="Guanylate Kinase phosphate binding domain"/>
    <property type="match status" value="1"/>
</dbReference>
<dbReference type="GO" id="GO:0005829">
    <property type="term" value="C:cytosol"/>
    <property type="evidence" value="ECO:0007669"/>
    <property type="project" value="TreeGrafter"/>
</dbReference>
<dbReference type="Proteomes" id="UP000177691">
    <property type="component" value="Unassembled WGS sequence"/>
</dbReference>
<dbReference type="SUPFAM" id="SSF52540">
    <property type="entry name" value="P-loop containing nucleoside triphosphate hydrolases"/>
    <property type="match status" value="1"/>
</dbReference>
<evidence type="ECO:0000256" key="2">
    <source>
        <dbReference type="ARBA" id="ARBA00022679"/>
    </source>
</evidence>
<dbReference type="InterPro" id="IPR027417">
    <property type="entry name" value="P-loop_NTPase"/>
</dbReference>
<dbReference type="PANTHER" id="PTHR23117:SF13">
    <property type="entry name" value="GUANYLATE KINASE"/>
    <property type="match status" value="1"/>
</dbReference>
<dbReference type="Pfam" id="PF00625">
    <property type="entry name" value="Guanylate_kin"/>
    <property type="match status" value="1"/>
</dbReference>
<reference evidence="5 6" key="1">
    <citation type="journal article" date="2016" name="Nat. Commun.">
        <title>Thousands of microbial genomes shed light on interconnected biogeochemical processes in an aquifer system.</title>
        <authorList>
            <person name="Anantharaman K."/>
            <person name="Brown C.T."/>
            <person name="Hug L.A."/>
            <person name="Sharon I."/>
            <person name="Castelle C.J."/>
            <person name="Probst A.J."/>
            <person name="Thomas B.C."/>
            <person name="Singh A."/>
            <person name="Wilkins M.J."/>
            <person name="Karaoz U."/>
            <person name="Brodie E.L."/>
            <person name="Williams K.H."/>
            <person name="Hubbard S.S."/>
            <person name="Banfield J.F."/>
        </authorList>
    </citation>
    <scope>NUCLEOTIDE SEQUENCE [LARGE SCALE GENOMIC DNA]</scope>
</reference>
<protein>
    <recommendedName>
        <fullName evidence="4">Guanylate kinase-like domain-containing protein</fullName>
    </recommendedName>
</protein>
<accession>A0A1F5RM15</accession>
<dbReference type="InterPro" id="IPR008145">
    <property type="entry name" value="GK/Ca_channel_bsu"/>
</dbReference>
<dbReference type="AlphaFoldDB" id="A0A1F5RM15"/>
<name>A0A1F5RM15_9BACT</name>
<dbReference type="InterPro" id="IPR008144">
    <property type="entry name" value="Guanylate_kin-like_dom"/>
</dbReference>
<feature type="domain" description="Guanylate kinase-like" evidence="4">
    <location>
        <begin position="4"/>
        <end position="186"/>
    </location>
</feature>
<dbReference type="PROSITE" id="PS50052">
    <property type="entry name" value="GUANYLATE_KINASE_2"/>
    <property type="match status" value="1"/>
</dbReference>
<dbReference type="GO" id="GO:0004385">
    <property type="term" value="F:GMP kinase activity"/>
    <property type="evidence" value="ECO:0007669"/>
    <property type="project" value="TreeGrafter"/>
</dbReference>
<dbReference type="Gene3D" id="3.40.50.300">
    <property type="entry name" value="P-loop containing nucleotide triphosphate hydrolases"/>
    <property type="match status" value="1"/>
</dbReference>
<evidence type="ECO:0000313" key="5">
    <source>
        <dbReference type="EMBL" id="OGF15392.1"/>
    </source>
</evidence>
<evidence type="ECO:0000256" key="1">
    <source>
        <dbReference type="ARBA" id="ARBA00005790"/>
    </source>
</evidence>
<evidence type="ECO:0000313" key="6">
    <source>
        <dbReference type="Proteomes" id="UP000177691"/>
    </source>
</evidence>
<organism evidence="5 6">
    <name type="scientific">Candidatus Falkowbacteria bacterium RIFCSPHIGHO2_02_FULL_45_15</name>
    <dbReference type="NCBI Taxonomy" id="1797987"/>
    <lineage>
        <taxon>Bacteria</taxon>
        <taxon>Candidatus Falkowiibacteriota</taxon>
    </lineage>
</organism>
<comment type="similarity">
    <text evidence="1">Belongs to the guanylate kinase family.</text>
</comment>
<proteinExistence type="inferred from homology"/>
<keyword evidence="2" id="KW-0808">Transferase</keyword>
<comment type="caution">
    <text evidence="5">The sequence shown here is derived from an EMBL/GenBank/DDBJ whole genome shotgun (WGS) entry which is preliminary data.</text>
</comment>
<evidence type="ECO:0000256" key="3">
    <source>
        <dbReference type="ARBA" id="ARBA00022777"/>
    </source>
</evidence>
<dbReference type="SMART" id="SM00072">
    <property type="entry name" value="GuKc"/>
    <property type="match status" value="1"/>
</dbReference>
<keyword evidence="3" id="KW-0418">Kinase</keyword>
<evidence type="ECO:0000259" key="4">
    <source>
        <dbReference type="PROSITE" id="PS50052"/>
    </source>
</evidence>
<sequence length="194" mass="22376">MEPKKILVIAGPTGSGESAVTAEIIKRYPIFKRLVTATTRPPRLREQTGVDYYFFSTEEFQREISNGNILECQNNRNGVYYGSYRPDLEKKLAQGFNVIVNPDLVGARYYQKHYQATTVFIMPDSIANLKKRLLKRDPSISPLELQTRLEYAQREISQEAPFYDYRVLNRQNQLGNAVAEIIAILKKEGYRLTF</sequence>